<dbReference type="RefSeq" id="WP_115169796.1">
    <property type="nucleotide sequence ID" value="NZ_UGYW01000002.1"/>
</dbReference>
<evidence type="ECO:0000313" key="1">
    <source>
        <dbReference type="EMBL" id="SUJ06660.1"/>
    </source>
</evidence>
<evidence type="ECO:0000313" key="2">
    <source>
        <dbReference type="Proteomes" id="UP000254893"/>
    </source>
</evidence>
<dbReference type="EMBL" id="UGYW01000002">
    <property type="protein sequence ID" value="SUJ06660.1"/>
    <property type="molecule type" value="Genomic_DNA"/>
</dbReference>
<reference evidence="1 2" key="1">
    <citation type="submission" date="2018-06" db="EMBL/GenBank/DDBJ databases">
        <authorList>
            <consortium name="Pathogen Informatics"/>
            <person name="Doyle S."/>
        </authorList>
    </citation>
    <scope>NUCLEOTIDE SEQUENCE [LARGE SCALE GENOMIC DNA]</scope>
    <source>
        <strain evidence="1 2">NCTC11388</strain>
    </source>
</reference>
<organism evidence="1 2">
    <name type="scientific">Sphingobacterium spiritivorum</name>
    <name type="common">Flavobacterium spiritivorum</name>
    <dbReference type="NCBI Taxonomy" id="258"/>
    <lineage>
        <taxon>Bacteria</taxon>
        <taxon>Pseudomonadati</taxon>
        <taxon>Bacteroidota</taxon>
        <taxon>Sphingobacteriia</taxon>
        <taxon>Sphingobacteriales</taxon>
        <taxon>Sphingobacteriaceae</taxon>
        <taxon>Sphingobacterium</taxon>
    </lineage>
</organism>
<dbReference type="AlphaFoldDB" id="A0A380BV53"/>
<dbReference type="Proteomes" id="UP000254893">
    <property type="component" value="Unassembled WGS sequence"/>
</dbReference>
<proteinExistence type="predicted"/>
<dbReference type="Gene3D" id="3.40.50.20">
    <property type="match status" value="1"/>
</dbReference>
<protein>
    <submittedName>
        <fullName evidence="1">Uncharacterized protein</fullName>
    </submittedName>
</protein>
<accession>A0A380BV53</accession>
<name>A0A380BV53_SPHSI</name>
<sequence length="163" mass="17614">MSEKLLITYGTRGLAQRIARLMESKISVQLASSEDIPGILVTSGKVLQIPAGGQSTYAHEVLKVSLDQDISYILPLGKDEISVLAEAEVLFEEYGIRLLLPGKELMPDIFVLENPDKDMAINILLDGKDLLSGEQIRNNVLSGAFVLSDSGEEQALCLVSAKG</sequence>
<gene>
    <name evidence="1" type="ORF">NCTC11388_01691</name>
</gene>